<reference evidence="2" key="1">
    <citation type="journal article" date="2020" name="Cell">
        <title>Large-Scale Comparative Analyses of Tick Genomes Elucidate Their Genetic Diversity and Vector Capacities.</title>
        <authorList>
            <consortium name="Tick Genome and Microbiome Consortium (TIGMIC)"/>
            <person name="Jia N."/>
            <person name="Wang J."/>
            <person name="Shi W."/>
            <person name="Du L."/>
            <person name="Sun Y."/>
            <person name="Zhan W."/>
            <person name="Jiang J.F."/>
            <person name="Wang Q."/>
            <person name="Zhang B."/>
            <person name="Ji P."/>
            <person name="Bell-Sakyi L."/>
            <person name="Cui X.M."/>
            <person name="Yuan T.T."/>
            <person name="Jiang B.G."/>
            <person name="Yang W.F."/>
            <person name="Lam T.T."/>
            <person name="Chang Q.C."/>
            <person name="Ding S.J."/>
            <person name="Wang X.J."/>
            <person name="Zhu J.G."/>
            <person name="Ruan X.D."/>
            <person name="Zhao L."/>
            <person name="Wei J.T."/>
            <person name="Ye R.Z."/>
            <person name="Que T.C."/>
            <person name="Du C.H."/>
            <person name="Zhou Y.H."/>
            <person name="Cheng J.X."/>
            <person name="Dai P.F."/>
            <person name="Guo W.B."/>
            <person name="Han X.H."/>
            <person name="Huang E.J."/>
            <person name="Li L.F."/>
            <person name="Wei W."/>
            <person name="Gao Y.C."/>
            <person name="Liu J.Z."/>
            <person name="Shao H.Z."/>
            <person name="Wang X."/>
            <person name="Wang C.C."/>
            <person name="Yang T.C."/>
            <person name="Huo Q.B."/>
            <person name="Li W."/>
            <person name="Chen H.Y."/>
            <person name="Chen S.E."/>
            <person name="Zhou L.G."/>
            <person name="Ni X.B."/>
            <person name="Tian J.H."/>
            <person name="Sheng Y."/>
            <person name="Liu T."/>
            <person name="Pan Y.S."/>
            <person name="Xia L.Y."/>
            <person name="Li J."/>
            <person name="Zhao F."/>
            <person name="Cao W.C."/>
        </authorList>
    </citation>
    <scope>NUCLEOTIDE SEQUENCE</scope>
    <source>
        <strain evidence="2">Rmic-2018</strain>
    </source>
</reference>
<feature type="region of interest" description="Disordered" evidence="1">
    <location>
        <begin position="1"/>
        <end position="42"/>
    </location>
</feature>
<feature type="compositionally biased region" description="Basic and acidic residues" evidence="1">
    <location>
        <begin position="1"/>
        <end position="10"/>
    </location>
</feature>
<evidence type="ECO:0000313" key="3">
    <source>
        <dbReference type="Proteomes" id="UP000821866"/>
    </source>
</evidence>
<dbReference type="Proteomes" id="UP000821866">
    <property type="component" value="Chromosome 3"/>
</dbReference>
<dbReference type="EMBL" id="JABSTU010000005">
    <property type="protein sequence ID" value="KAH8031904.1"/>
    <property type="molecule type" value="Genomic_DNA"/>
</dbReference>
<feature type="region of interest" description="Disordered" evidence="1">
    <location>
        <begin position="47"/>
        <end position="66"/>
    </location>
</feature>
<reference evidence="2" key="2">
    <citation type="submission" date="2021-09" db="EMBL/GenBank/DDBJ databases">
        <authorList>
            <person name="Jia N."/>
            <person name="Wang J."/>
            <person name="Shi W."/>
            <person name="Du L."/>
            <person name="Sun Y."/>
            <person name="Zhan W."/>
            <person name="Jiang J."/>
            <person name="Wang Q."/>
            <person name="Zhang B."/>
            <person name="Ji P."/>
            <person name="Sakyi L.B."/>
            <person name="Cui X."/>
            <person name="Yuan T."/>
            <person name="Jiang B."/>
            <person name="Yang W."/>
            <person name="Lam T.T.-Y."/>
            <person name="Chang Q."/>
            <person name="Ding S."/>
            <person name="Wang X."/>
            <person name="Zhu J."/>
            <person name="Ruan X."/>
            <person name="Zhao L."/>
            <person name="Wei J."/>
            <person name="Que T."/>
            <person name="Du C."/>
            <person name="Cheng J."/>
            <person name="Dai P."/>
            <person name="Han X."/>
            <person name="Huang E."/>
            <person name="Gao Y."/>
            <person name="Liu J."/>
            <person name="Shao H."/>
            <person name="Ye R."/>
            <person name="Li L."/>
            <person name="Wei W."/>
            <person name="Wang X."/>
            <person name="Wang C."/>
            <person name="Huo Q."/>
            <person name="Li W."/>
            <person name="Guo W."/>
            <person name="Chen H."/>
            <person name="Chen S."/>
            <person name="Zhou L."/>
            <person name="Zhou L."/>
            <person name="Ni X."/>
            <person name="Tian J."/>
            <person name="Zhou Y."/>
            <person name="Sheng Y."/>
            <person name="Liu T."/>
            <person name="Pan Y."/>
            <person name="Xia L."/>
            <person name="Li J."/>
            <person name="Zhao F."/>
            <person name="Cao W."/>
        </authorList>
    </citation>
    <scope>NUCLEOTIDE SEQUENCE</scope>
    <source>
        <strain evidence="2">Rmic-2018</strain>
        <tissue evidence="2">Larvae</tissue>
    </source>
</reference>
<gene>
    <name evidence="2" type="ORF">HPB51_021611</name>
</gene>
<comment type="caution">
    <text evidence="2">The sequence shown here is derived from an EMBL/GenBank/DDBJ whole genome shotgun (WGS) entry which is preliminary data.</text>
</comment>
<evidence type="ECO:0000313" key="2">
    <source>
        <dbReference type="EMBL" id="KAH8031904.1"/>
    </source>
</evidence>
<name>A0A9J6ECW2_RHIMP</name>
<keyword evidence="3" id="KW-1185">Reference proteome</keyword>
<feature type="compositionally biased region" description="Polar residues" evidence="1">
    <location>
        <begin position="26"/>
        <end position="37"/>
    </location>
</feature>
<accession>A0A9J6ECW2</accession>
<protein>
    <submittedName>
        <fullName evidence="2">Uncharacterized protein</fullName>
    </submittedName>
</protein>
<sequence>MQVNKRHEARTSTGTTILPDGDTQDEQSSSQKTSNAMNDDAAATECSLTPRQRGRRLAPHSVASKQPRLLSDAPKLIVRPRGGLLLSNITNFQPLEAGCAPANFPKASIRGKDLMQVNPIQNTFASCILAIQRAERVVPPGDRQVELGALFLRVQQLALHQPHTIVRDFKAPHSSWGYQYDSPKDCSLYDESHLLHLSLLTHPSHPTHRGREWHVTPHQISLSCGLE</sequence>
<evidence type="ECO:0000256" key="1">
    <source>
        <dbReference type="SAM" id="MobiDB-lite"/>
    </source>
</evidence>
<dbReference type="AlphaFoldDB" id="A0A9J6ECW2"/>
<organism evidence="2 3">
    <name type="scientific">Rhipicephalus microplus</name>
    <name type="common">Cattle tick</name>
    <name type="synonym">Boophilus microplus</name>
    <dbReference type="NCBI Taxonomy" id="6941"/>
    <lineage>
        <taxon>Eukaryota</taxon>
        <taxon>Metazoa</taxon>
        <taxon>Ecdysozoa</taxon>
        <taxon>Arthropoda</taxon>
        <taxon>Chelicerata</taxon>
        <taxon>Arachnida</taxon>
        <taxon>Acari</taxon>
        <taxon>Parasitiformes</taxon>
        <taxon>Ixodida</taxon>
        <taxon>Ixodoidea</taxon>
        <taxon>Ixodidae</taxon>
        <taxon>Rhipicephalinae</taxon>
        <taxon>Rhipicephalus</taxon>
        <taxon>Boophilus</taxon>
    </lineage>
</organism>
<proteinExistence type="predicted"/>